<gene>
    <name evidence="3" type="ORF">CC99x_00964</name>
</gene>
<dbReference type="Gene3D" id="3.50.50.60">
    <property type="entry name" value="FAD/NAD(P)-binding domain"/>
    <property type="match status" value="1"/>
</dbReference>
<proteinExistence type="predicted"/>
<dbReference type="InterPro" id="IPR002937">
    <property type="entry name" value="Amino_oxidase"/>
</dbReference>
<evidence type="ECO:0000256" key="1">
    <source>
        <dbReference type="SAM" id="SignalP"/>
    </source>
</evidence>
<dbReference type="SUPFAM" id="SSF51905">
    <property type="entry name" value="FAD/NAD(P)-binding domain"/>
    <property type="match status" value="1"/>
</dbReference>
<evidence type="ECO:0000259" key="2">
    <source>
        <dbReference type="Pfam" id="PF01593"/>
    </source>
</evidence>
<protein>
    <recommendedName>
        <fullName evidence="2">Amine oxidase domain-containing protein</fullName>
    </recommendedName>
</protein>
<dbReference type="AlphaFoldDB" id="A0A0Q9YEL8"/>
<feature type="chain" id="PRO_5006388557" description="Amine oxidase domain-containing protein" evidence="1">
    <location>
        <begin position="22"/>
        <end position="445"/>
    </location>
</feature>
<organism evidence="3">
    <name type="scientific">Candidatus Berkiella cookevillensis</name>
    <dbReference type="NCBI Taxonomy" id="437022"/>
    <lineage>
        <taxon>Bacteria</taxon>
        <taxon>Pseudomonadati</taxon>
        <taxon>Pseudomonadota</taxon>
        <taxon>Gammaproteobacteria</taxon>
        <taxon>Candidatus Berkiellales</taxon>
        <taxon>Candidatus Berkiellaceae</taxon>
        <taxon>Candidatus Berkiella</taxon>
    </lineage>
</organism>
<keyword evidence="1" id="KW-0732">Signal</keyword>
<dbReference type="InterPro" id="IPR036188">
    <property type="entry name" value="FAD/NAD-bd_sf"/>
</dbReference>
<dbReference type="STRING" id="437022.CC99x_00964"/>
<dbReference type="GO" id="GO:0016491">
    <property type="term" value="F:oxidoreductase activity"/>
    <property type="evidence" value="ECO:0007669"/>
    <property type="project" value="InterPro"/>
</dbReference>
<dbReference type="Pfam" id="PF01593">
    <property type="entry name" value="Amino_oxidase"/>
    <property type="match status" value="1"/>
</dbReference>
<dbReference type="PANTHER" id="PTHR42923">
    <property type="entry name" value="PROTOPORPHYRINOGEN OXIDASE"/>
    <property type="match status" value="1"/>
</dbReference>
<name>A0A0Q9YEL8_9GAMM</name>
<reference evidence="3" key="1">
    <citation type="submission" date="2015-09" db="EMBL/GenBank/DDBJ databases">
        <title>Draft Genome Sequences of Two Novel Amoeba-resistant Intranuclear Bacteria, Candidatus Berkiella cookevillensis and Candidatus Berkiella aquae.</title>
        <authorList>
            <person name="Mehari Y.T."/>
            <person name="Arivett B.A."/>
            <person name="Farone A.L."/>
            <person name="Gunderson J.H."/>
            <person name="Farone M.B."/>
        </authorList>
    </citation>
    <scope>NUCLEOTIDE SEQUENCE [LARGE SCALE GENOMIC DNA]</scope>
    <source>
        <strain evidence="3">CC99</strain>
    </source>
</reference>
<dbReference type="InterPro" id="IPR050464">
    <property type="entry name" value="Zeta_carotene_desat/Oxidored"/>
</dbReference>
<evidence type="ECO:0000313" key="3">
    <source>
        <dbReference type="EMBL" id="KRG18976.1"/>
    </source>
</evidence>
<dbReference type="PANTHER" id="PTHR42923:SF42">
    <property type="entry name" value="AMINE OXIDASE DOMAIN-CONTAINING PROTEIN"/>
    <property type="match status" value="1"/>
</dbReference>
<dbReference type="EMBL" id="LKHV01000004">
    <property type="protein sequence ID" value="KRG18976.1"/>
    <property type="molecule type" value="Genomic_DNA"/>
</dbReference>
<sequence length="445" mass="50254">MQRHVLFLFFITMCKVSAAYADNVAIIGGGAAGLATAYLTEEAHNVTVFEAQDQLGGNAKTENINRNGKQVAVDAGAEFFNRASYPNFIKLLELLVVTTTTFALAFNFYDVNSRKHMVLPPIHDNTIEFNSLRPSNLFRLIQLKWMMYKGKNLVDNKVYNVTLKEFLDSIWVTENFKDNFLYPLLSAAWGVSIEDIKEVSVYQGLKYFIDGERANNEWMEITDGFGSYIRALQAKLKNTEIQLNSPIKSITEEAGQYRVTKETGESALFDHVIFAVNPKVAGKILKDIPSLDKLVHKFNNVKTFDTKIVLSEAKGENLRFMPHTQPQIINIRWNGKAAATTMCKNWKTGDELSPVLKTWVTYDIRAKDDAGSAMPEDPYAVYNFEHTHMNMAYYKAYKAAQKQEGKKGLWFPGIHENDSHESAISAAVEVARRLAPKSSRLVAFK</sequence>
<feature type="signal peptide" evidence="1">
    <location>
        <begin position="1"/>
        <end position="21"/>
    </location>
</feature>
<comment type="caution">
    <text evidence="3">The sequence shown here is derived from an EMBL/GenBank/DDBJ whole genome shotgun (WGS) entry which is preliminary data.</text>
</comment>
<feature type="domain" description="Amine oxidase" evidence="2">
    <location>
        <begin position="32"/>
        <end position="291"/>
    </location>
</feature>
<accession>A0A0Q9YEL8</accession>